<proteinExistence type="predicted"/>
<comment type="caution">
    <text evidence="2">The sequence shown here is derived from an EMBL/GenBank/DDBJ whole genome shotgun (WGS) entry which is preliminary data.</text>
</comment>
<organism evidence="2 3">
    <name type="scientific">Daphnia magna</name>
    <dbReference type="NCBI Taxonomy" id="35525"/>
    <lineage>
        <taxon>Eukaryota</taxon>
        <taxon>Metazoa</taxon>
        <taxon>Ecdysozoa</taxon>
        <taxon>Arthropoda</taxon>
        <taxon>Crustacea</taxon>
        <taxon>Branchiopoda</taxon>
        <taxon>Diplostraca</taxon>
        <taxon>Cladocera</taxon>
        <taxon>Anomopoda</taxon>
        <taxon>Daphniidae</taxon>
        <taxon>Daphnia</taxon>
    </lineage>
</organism>
<accession>A0ABR0A2Z1</accession>
<keyword evidence="3" id="KW-1185">Reference proteome</keyword>
<evidence type="ECO:0000313" key="3">
    <source>
        <dbReference type="Proteomes" id="UP001234178"/>
    </source>
</evidence>
<dbReference type="Proteomes" id="UP001234178">
    <property type="component" value="Unassembled WGS sequence"/>
</dbReference>
<protein>
    <submittedName>
        <fullName evidence="2">Uncharacterized protein</fullName>
    </submittedName>
</protein>
<name>A0ABR0A2Z1_9CRUS</name>
<evidence type="ECO:0000256" key="1">
    <source>
        <dbReference type="SAM" id="MobiDB-lite"/>
    </source>
</evidence>
<gene>
    <name evidence="2" type="ORF">OUZ56_001532</name>
</gene>
<sequence>MTGTYVTPYRRRHSLPPKALAYTIQCFFKASMSSICCIVTFRDDFLPQDGRDPISRRVYPSGCSAANRCSTGSVSSAGPTGDRDRASATTFAAPLTC</sequence>
<reference evidence="2 3" key="1">
    <citation type="journal article" date="2023" name="Nucleic Acids Res.">
        <title>The hologenome of Daphnia magna reveals possible DNA methylation and microbiome-mediated evolution of the host genome.</title>
        <authorList>
            <person name="Chaturvedi A."/>
            <person name="Li X."/>
            <person name="Dhandapani V."/>
            <person name="Marshall H."/>
            <person name="Kissane S."/>
            <person name="Cuenca-Cambronero M."/>
            <person name="Asole G."/>
            <person name="Calvet F."/>
            <person name="Ruiz-Romero M."/>
            <person name="Marangio P."/>
            <person name="Guigo R."/>
            <person name="Rago D."/>
            <person name="Mirbahai L."/>
            <person name="Eastwood N."/>
            <person name="Colbourne J.K."/>
            <person name="Zhou J."/>
            <person name="Mallon E."/>
            <person name="Orsini L."/>
        </authorList>
    </citation>
    <scope>NUCLEOTIDE SEQUENCE [LARGE SCALE GENOMIC DNA]</scope>
    <source>
        <strain evidence="2">LRV0_1</strain>
    </source>
</reference>
<feature type="region of interest" description="Disordered" evidence="1">
    <location>
        <begin position="71"/>
        <end position="97"/>
    </location>
</feature>
<evidence type="ECO:0000313" key="2">
    <source>
        <dbReference type="EMBL" id="KAK4019516.1"/>
    </source>
</evidence>
<dbReference type="EMBL" id="JAOYFB010000036">
    <property type="protein sequence ID" value="KAK4019516.1"/>
    <property type="molecule type" value="Genomic_DNA"/>
</dbReference>